<dbReference type="PANTHER" id="PTHR30474">
    <property type="entry name" value="CELL CYCLE PROTEIN"/>
    <property type="match status" value="1"/>
</dbReference>
<comment type="caution">
    <text evidence="7">The sequence shown here is derived from an EMBL/GenBank/DDBJ whole genome shotgun (WGS) entry which is preliminary data.</text>
</comment>
<dbReference type="PANTHER" id="PTHR30474:SF1">
    <property type="entry name" value="PEPTIDOGLYCAN GLYCOSYLTRANSFERASE MRDB"/>
    <property type="match status" value="1"/>
</dbReference>
<evidence type="ECO:0000256" key="4">
    <source>
        <dbReference type="ARBA" id="ARBA00022989"/>
    </source>
</evidence>
<feature type="transmembrane region" description="Helical" evidence="6">
    <location>
        <begin position="15"/>
        <end position="38"/>
    </location>
</feature>
<proteinExistence type="predicted"/>
<keyword evidence="3" id="KW-0133">Cell shape</keyword>
<evidence type="ECO:0000313" key="7">
    <source>
        <dbReference type="EMBL" id="PIV87058.1"/>
    </source>
</evidence>
<sequence>SMLGIIPLTGLPLPFISHGGTALIAVFLMCGLILNVAAHRNSL</sequence>
<evidence type="ECO:0000256" key="1">
    <source>
        <dbReference type="ARBA" id="ARBA00004141"/>
    </source>
</evidence>
<keyword evidence="5 6" id="KW-0472">Membrane</keyword>
<dbReference type="GO" id="GO:0008360">
    <property type="term" value="P:regulation of cell shape"/>
    <property type="evidence" value="ECO:0007669"/>
    <property type="project" value="UniProtKB-KW"/>
</dbReference>
<keyword evidence="7" id="KW-0131">Cell cycle</keyword>
<dbReference type="Pfam" id="PF01098">
    <property type="entry name" value="FTSW_RODA_SPOVE"/>
    <property type="match status" value="1"/>
</dbReference>
<dbReference type="GO" id="GO:0005886">
    <property type="term" value="C:plasma membrane"/>
    <property type="evidence" value="ECO:0007669"/>
    <property type="project" value="TreeGrafter"/>
</dbReference>
<dbReference type="GO" id="GO:0032153">
    <property type="term" value="C:cell division site"/>
    <property type="evidence" value="ECO:0007669"/>
    <property type="project" value="TreeGrafter"/>
</dbReference>
<dbReference type="AlphaFoldDB" id="A0A2M7FDU9"/>
<comment type="subcellular location">
    <subcellularLocation>
        <location evidence="1">Membrane</location>
        <topology evidence="1">Multi-pass membrane protein</topology>
    </subcellularLocation>
</comment>
<organism evidence="7 8">
    <name type="scientific">Candidatus Kaiserbacteria bacterium CG17_big_fil_post_rev_8_21_14_2_50_51_7</name>
    <dbReference type="NCBI Taxonomy" id="1974613"/>
    <lineage>
        <taxon>Bacteria</taxon>
        <taxon>Candidatus Kaiseribacteriota</taxon>
    </lineage>
</organism>
<dbReference type="GO" id="GO:0015648">
    <property type="term" value="F:lipid-linked peptidoglycan transporter activity"/>
    <property type="evidence" value="ECO:0007669"/>
    <property type="project" value="TreeGrafter"/>
</dbReference>
<evidence type="ECO:0000256" key="6">
    <source>
        <dbReference type="SAM" id="Phobius"/>
    </source>
</evidence>
<evidence type="ECO:0000256" key="5">
    <source>
        <dbReference type="ARBA" id="ARBA00023136"/>
    </source>
</evidence>
<keyword evidence="4 6" id="KW-1133">Transmembrane helix</keyword>
<evidence type="ECO:0000256" key="2">
    <source>
        <dbReference type="ARBA" id="ARBA00022692"/>
    </source>
</evidence>
<dbReference type="InterPro" id="IPR001182">
    <property type="entry name" value="FtsW/RodA"/>
</dbReference>
<keyword evidence="7" id="KW-0132">Cell division</keyword>
<dbReference type="GO" id="GO:0051301">
    <property type="term" value="P:cell division"/>
    <property type="evidence" value="ECO:0007669"/>
    <property type="project" value="UniProtKB-KW"/>
</dbReference>
<reference evidence="8" key="1">
    <citation type="submission" date="2017-09" db="EMBL/GenBank/DDBJ databases">
        <title>Depth-based differentiation of microbial function through sediment-hosted aquifers and enrichment of novel symbionts in the deep terrestrial subsurface.</title>
        <authorList>
            <person name="Probst A.J."/>
            <person name="Ladd B."/>
            <person name="Jarett J.K."/>
            <person name="Geller-Mcgrath D.E."/>
            <person name="Sieber C.M.K."/>
            <person name="Emerson J.B."/>
            <person name="Anantharaman K."/>
            <person name="Thomas B.C."/>
            <person name="Malmstrom R."/>
            <person name="Stieglmeier M."/>
            <person name="Klingl A."/>
            <person name="Woyke T."/>
            <person name="Ryan C.M."/>
            <person name="Banfield J.F."/>
        </authorList>
    </citation>
    <scope>NUCLEOTIDE SEQUENCE [LARGE SCALE GENOMIC DNA]</scope>
</reference>
<protein>
    <submittedName>
        <fullName evidence="7">Cell division protein FtsW</fullName>
    </submittedName>
</protein>
<name>A0A2M7FDU9_9BACT</name>
<gene>
    <name evidence="7" type="ORF">COW49_01710</name>
</gene>
<evidence type="ECO:0000256" key="3">
    <source>
        <dbReference type="ARBA" id="ARBA00022960"/>
    </source>
</evidence>
<feature type="non-terminal residue" evidence="7">
    <location>
        <position position="1"/>
    </location>
</feature>
<evidence type="ECO:0000313" key="8">
    <source>
        <dbReference type="Proteomes" id="UP000228497"/>
    </source>
</evidence>
<dbReference type="EMBL" id="PFFD01000077">
    <property type="protein sequence ID" value="PIV87058.1"/>
    <property type="molecule type" value="Genomic_DNA"/>
</dbReference>
<dbReference type="Proteomes" id="UP000228497">
    <property type="component" value="Unassembled WGS sequence"/>
</dbReference>
<keyword evidence="2 6" id="KW-0812">Transmembrane</keyword>
<accession>A0A2M7FDU9</accession>